<name>A0AAI8X5H5_MYCAV</name>
<organism evidence="2 3">
    <name type="scientific">Mycobacterium avium subsp. hominissuis</name>
    <dbReference type="NCBI Taxonomy" id="439334"/>
    <lineage>
        <taxon>Bacteria</taxon>
        <taxon>Bacillati</taxon>
        <taxon>Actinomycetota</taxon>
        <taxon>Actinomycetes</taxon>
        <taxon>Mycobacteriales</taxon>
        <taxon>Mycobacteriaceae</taxon>
        <taxon>Mycobacterium</taxon>
        <taxon>Mycobacterium avium complex (MAC)</taxon>
    </lineage>
</organism>
<feature type="transmembrane region" description="Helical" evidence="1">
    <location>
        <begin position="72"/>
        <end position="90"/>
    </location>
</feature>
<protein>
    <recommendedName>
        <fullName evidence="4">Transmembrane protein</fullName>
    </recommendedName>
</protein>
<keyword evidence="2" id="KW-0614">Plasmid</keyword>
<keyword evidence="1" id="KW-1133">Transmembrane helix</keyword>
<evidence type="ECO:0000256" key="1">
    <source>
        <dbReference type="SAM" id="Phobius"/>
    </source>
</evidence>
<geneLocation type="plasmid" evidence="2 3">
    <name>p1-JPH1</name>
</geneLocation>
<keyword evidence="1" id="KW-0812">Transmembrane</keyword>
<feature type="transmembrane region" description="Helical" evidence="1">
    <location>
        <begin position="96"/>
        <end position="117"/>
    </location>
</feature>
<evidence type="ECO:0000313" key="3">
    <source>
        <dbReference type="Proteomes" id="UP000327362"/>
    </source>
</evidence>
<keyword evidence="1" id="KW-0472">Membrane</keyword>
<reference evidence="2 3" key="1">
    <citation type="submission" date="2019-09" db="EMBL/GenBank/DDBJ databases">
        <title>Complete genome sequence of Mycobacterium avium subsp. hominissuis strain JP-H-1.</title>
        <authorList>
            <person name="Kinoshita Y."/>
            <person name="Niwa H."/>
            <person name="Uchida-Fujii E."/>
            <person name="Nukada T."/>
        </authorList>
    </citation>
    <scope>NUCLEOTIDE SEQUENCE [LARGE SCALE GENOMIC DNA]</scope>
    <source>
        <strain evidence="2 3">JP-H-1</strain>
        <plasmid evidence="2 3">p1-JPH1</plasmid>
    </source>
</reference>
<feature type="transmembrane region" description="Helical" evidence="1">
    <location>
        <begin position="39"/>
        <end position="60"/>
    </location>
</feature>
<proteinExistence type="predicted"/>
<sequence>MCNMALSSWLKVRTRRVGVTGEAVLEGPRAKEIDMSDTWIIIGGAAVAATYFLASVVVGVDRHGTAAQRLRDALTTAVIYTVYSLVAVALCNALPGPLTMLGVIALLSAVTGTYAYYRIRRDRRNGTSHI</sequence>
<evidence type="ECO:0000313" key="2">
    <source>
        <dbReference type="EMBL" id="BBN50942.1"/>
    </source>
</evidence>
<dbReference type="Proteomes" id="UP000327362">
    <property type="component" value="Plasmid p1-JPH1"/>
</dbReference>
<evidence type="ECO:0008006" key="4">
    <source>
        <dbReference type="Google" id="ProtNLM"/>
    </source>
</evidence>
<gene>
    <name evidence="2" type="ORF">JPH1_54170</name>
</gene>
<dbReference type="AlphaFoldDB" id="A0AAI8X5H5"/>
<dbReference type="EMBL" id="AP020327">
    <property type="protein sequence ID" value="BBN50942.1"/>
    <property type="molecule type" value="Genomic_DNA"/>
</dbReference>
<accession>A0AAI8X5H5</accession>